<name>A0ABN5TRN2_9GAMM</name>
<feature type="coiled-coil region" evidence="1">
    <location>
        <begin position="37"/>
        <end position="87"/>
    </location>
</feature>
<evidence type="ECO:0008006" key="5">
    <source>
        <dbReference type="Google" id="ProtNLM"/>
    </source>
</evidence>
<keyword evidence="1" id="KW-0175">Coiled coil</keyword>
<keyword evidence="4" id="KW-1185">Reference proteome</keyword>
<keyword evidence="2" id="KW-0812">Transmembrane</keyword>
<dbReference type="EMBL" id="CP020373">
    <property type="protein sequence ID" value="AZQ10147.1"/>
    <property type="molecule type" value="Genomic_DNA"/>
</dbReference>
<organism evidence="3 4">
    <name type="scientific">Shewanella khirikhana</name>
    <dbReference type="NCBI Taxonomy" id="1965282"/>
    <lineage>
        <taxon>Bacteria</taxon>
        <taxon>Pseudomonadati</taxon>
        <taxon>Pseudomonadota</taxon>
        <taxon>Gammaproteobacteria</taxon>
        <taxon>Alteromonadales</taxon>
        <taxon>Shewanellaceae</taxon>
        <taxon>Shewanella</taxon>
    </lineage>
</organism>
<evidence type="ECO:0000256" key="2">
    <source>
        <dbReference type="SAM" id="Phobius"/>
    </source>
</evidence>
<dbReference type="Proteomes" id="UP000278437">
    <property type="component" value="Chromosome"/>
</dbReference>
<reference evidence="4" key="1">
    <citation type="submission" date="2017-03" db="EMBL/GenBank/DDBJ databases">
        <title>Full genome sequence of a non-lethal Shewanella isolate that potentiates virulence of Vibio parahaemolyticus causing acute hepatopancreatic necrosis disease (AHPND) in shrimp.</title>
        <authorList>
            <person name="Prachumwat A."/>
            <person name="Sritunyalucksana K."/>
        </authorList>
    </citation>
    <scope>NUCLEOTIDE SEQUENCE [LARGE SCALE GENOMIC DNA]</scope>
    <source>
        <strain evidence="4">TH2012</strain>
    </source>
</reference>
<evidence type="ECO:0000256" key="1">
    <source>
        <dbReference type="SAM" id="Coils"/>
    </source>
</evidence>
<keyword evidence="2" id="KW-0472">Membrane</keyword>
<keyword evidence="2" id="KW-1133">Transmembrane helix</keyword>
<sequence length="107" mass="12406">MEVWIKTYWPMLWAVLSTLGMLVLGLMSKTYAKRDELTEVRQDIAKVDKKVDELQAHVDALPTQQQITALMVEMAETRGEMKELRAQIKPVEHLAQLLLEQRLKDDN</sequence>
<gene>
    <name evidence="3" type="ORF">STH12_01011</name>
</gene>
<dbReference type="InterPro" id="IPR020269">
    <property type="entry name" value="Phage_Mu_Releasin"/>
</dbReference>
<feature type="transmembrane region" description="Helical" evidence="2">
    <location>
        <begin position="12"/>
        <end position="32"/>
    </location>
</feature>
<dbReference type="RefSeq" id="WP_126166539.1">
    <property type="nucleotide sequence ID" value="NZ_CP020373.1"/>
</dbReference>
<evidence type="ECO:0000313" key="4">
    <source>
        <dbReference type="Proteomes" id="UP000278437"/>
    </source>
</evidence>
<accession>A0ABN5TRN2</accession>
<protein>
    <recommendedName>
        <fullName evidence="5">DUF2730 domain-containing protein</fullName>
    </recommendedName>
</protein>
<evidence type="ECO:0000313" key="3">
    <source>
        <dbReference type="EMBL" id="AZQ10147.1"/>
    </source>
</evidence>
<proteinExistence type="predicted"/>
<dbReference type="Pfam" id="PF10805">
    <property type="entry name" value="DUF2730"/>
    <property type="match status" value="1"/>
</dbReference>